<accession>A0A655F291</accession>
<dbReference type="AlphaFoldDB" id="A0A655F291"/>
<evidence type="ECO:0000313" key="3">
    <source>
        <dbReference type="EMBL" id="COX67433.1"/>
    </source>
</evidence>
<reference evidence="3" key="2">
    <citation type="submission" date="2015-03" db="EMBL/GenBank/DDBJ databases">
        <authorList>
            <consortium name="Pathogen Informatics"/>
            <person name="Murphy D."/>
        </authorList>
    </citation>
    <scope>NUCLEOTIDE SEQUENCE</scope>
    <source>
        <strain evidence="3">N09902308</strain>
    </source>
</reference>
<evidence type="ECO:0000313" key="4">
    <source>
        <dbReference type="Proteomes" id="UP000039021"/>
    </source>
</evidence>
<evidence type="ECO:0000313" key="2">
    <source>
        <dbReference type="EMBL" id="CNV46229.1"/>
    </source>
</evidence>
<evidence type="ECO:0000313" key="1">
    <source>
        <dbReference type="EMBL" id="CKT66857.1"/>
    </source>
</evidence>
<protein>
    <submittedName>
        <fullName evidence="2">Uncharacterized protein</fullName>
    </submittedName>
</protein>
<sequence length="32" mass="3638">MTGTKVRAIGTNRARIIVHFPYFSKNAWDSVT</sequence>
<name>A0A655F291_MYCTX</name>
<dbReference type="EMBL" id="CQQC01000860">
    <property type="protein sequence ID" value="CNV46229.1"/>
    <property type="molecule type" value="Genomic_DNA"/>
</dbReference>
<dbReference type="EMBL" id="CSBK01000631">
    <property type="protein sequence ID" value="COX67433.1"/>
    <property type="molecule type" value="Genomic_DNA"/>
</dbReference>
<proteinExistence type="predicted"/>
<reference evidence="4 5" key="1">
    <citation type="submission" date="2015-03" db="EMBL/GenBank/DDBJ databases">
        <authorList>
            <consortium name="Pathogen Informatics"/>
        </authorList>
    </citation>
    <scope>NUCLEOTIDE SEQUENCE [LARGE SCALE GENOMIC DNA]</scope>
    <source>
        <strain evidence="1 6">Bir 185</strain>
        <strain evidence="2 5">D00501624</strain>
        <strain evidence="4">N09902308</strain>
    </source>
</reference>
<dbReference type="Proteomes" id="UP000050164">
    <property type="component" value="Unassembled WGS sequence"/>
</dbReference>
<organism evidence="2 5">
    <name type="scientific">Mycobacterium tuberculosis</name>
    <dbReference type="NCBI Taxonomy" id="1773"/>
    <lineage>
        <taxon>Bacteria</taxon>
        <taxon>Bacillati</taxon>
        <taxon>Actinomycetota</taxon>
        <taxon>Actinomycetes</taxon>
        <taxon>Mycobacteriales</taxon>
        <taxon>Mycobacteriaceae</taxon>
        <taxon>Mycobacterium</taxon>
        <taxon>Mycobacterium tuberculosis complex</taxon>
    </lineage>
</organism>
<gene>
    <name evidence="2" type="ORF">ERS007661_02445</name>
    <name evidence="3" type="ORF">ERS007739_01590</name>
    <name evidence="1" type="ORF">ERS027659_04706</name>
</gene>
<dbReference type="EMBL" id="CNFT01001827">
    <property type="protein sequence ID" value="CKT66857.1"/>
    <property type="molecule type" value="Genomic_DNA"/>
</dbReference>
<dbReference type="Proteomes" id="UP000039217">
    <property type="component" value="Unassembled WGS sequence"/>
</dbReference>
<dbReference type="Proteomes" id="UP000039021">
    <property type="component" value="Unassembled WGS sequence"/>
</dbReference>
<evidence type="ECO:0000313" key="6">
    <source>
        <dbReference type="Proteomes" id="UP000050164"/>
    </source>
</evidence>
<evidence type="ECO:0000313" key="5">
    <source>
        <dbReference type="Proteomes" id="UP000039217"/>
    </source>
</evidence>